<dbReference type="HOGENOM" id="CLU_1634232_0_0_9"/>
<keyword evidence="1" id="KW-0614">Plasmid</keyword>
<protein>
    <submittedName>
        <fullName evidence="1">Uncharacterized protein</fullName>
    </submittedName>
</protein>
<reference evidence="1 2" key="1">
    <citation type="submission" date="2011-10" db="EMBL/GenBank/DDBJ databases">
        <title>Whole genome sequence of Selenomonas ruminantium subsp. lactilytica TAM6421.</title>
        <authorList>
            <person name="Oguchi A."/>
            <person name="Ankai A."/>
            <person name="Kaneko J."/>
            <person name="Yamada-Narita S."/>
            <person name="Fukui S."/>
            <person name="Takahashi M."/>
            <person name="Onodera T."/>
            <person name="Kojima S."/>
            <person name="Fushimi T."/>
            <person name="Abe N."/>
            <person name="Kamio Y."/>
            <person name="Yamazaki S."/>
            <person name="Fujita N."/>
        </authorList>
    </citation>
    <scope>NUCLEOTIDE SEQUENCE [LARGE SCALE GENOMIC DNA]</scope>
    <source>
        <strain evidence="2">NBRC 103574 / TAM6421</strain>
        <plasmid evidence="1 2">pSRC4</plasmid>
    </source>
</reference>
<evidence type="ECO:0000313" key="1">
    <source>
        <dbReference type="EMBL" id="BAL84710.1"/>
    </source>
</evidence>
<geneLocation type="plasmid" evidence="1 2">
    <name>pSRC4</name>
</geneLocation>
<sequence length="162" mass="18653">MARGRTKGDVDYDKILQKWNISYELYDKWVSAKKVVYILDQYKQELGIETDRELAEKTGILKQIISATRSKARKGSRLQALGAITLIDALGIDPRVILVQKVKPIELTLNPYDALFLDSFPSDVDRANLMKYKNEILSYLHKLVDESKKKNIAEMERYVNSN</sequence>
<accession>I0GVC3</accession>
<organism evidence="1 2">
    <name type="scientific">Selenomonas ruminantium subsp. lactilytica (strain NBRC 103574 / TAM6421)</name>
    <dbReference type="NCBI Taxonomy" id="927704"/>
    <lineage>
        <taxon>Bacteria</taxon>
        <taxon>Bacillati</taxon>
        <taxon>Bacillota</taxon>
        <taxon>Negativicutes</taxon>
        <taxon>Selenomonadales</taxon>
        <taxon>Selenomonadaceae</taxon>
        <taxon>Selenomonas</taxon>
    </lineage>
</organism>
<proteinExistence type="predicted"/>
<dbReference type="PATRIC" id="fig|927704.6.peg.3473"/>
<evidence type="ECO:0000313" key="2">
    <source>
        <dbReference type="Proteomes" id="UP000007887"/>
    </source>
</evidence>
<dbReference type="RefSeq" id="WP_014426010.1">
    <property type="nucleotide sequence ID" value="NC_017069.1"/>
</dbReference>
<name>I0GVC3_SELRL</name>
<dbReference type="KEGG" id="sri:SELR_pSRC400590"/>
<gene>
    <name evidence="1" type="ordered locus">SELR_pSRC400590</name>
</gene>
<dbReference type="Proteomes" id="UP000007887">
    <property type="component" value="Plasmid pSRC4"/>
</dbReference>
<dbReference type="EMBL" id="AP012294">
    <property type="protein sequence ID" value="BAL84710.1"/>
    <property type="molecule type" value="Genomic_DNA"/>
</dbReference>
<dbReference type="AlphaFoldDB" id="I0GVC3"/>